<dbReference type="SUPFAM" id="SSF54534">
    <property type="entry name" value="FKBP-like"/>
    <property type="match status" value="1"/>
</dbReference>
<feature type="chain" id="PRO_5046189998" evidence="3">
    <location>
        <begin position="21"/>
        <end position="369"/>
    </location>
</feature>
<evidence type="ECO:0000256" key="3">
    <source>
        <dbReference type="SAM" id="SignalP"/>
    </source>
</evidence>
<dbReference type="Proteomes" id="UP000779049">
    <property type="component" value="Unassembled WGS sequence"/>
</dbReference>
<evidence type="ECO:0000313" key="6">
    <source>
        <dbReference type="Proteomes" id="UP000779049"/>
    </source>
</evidence>
<dbReference type="PROSITE" id="PS50198">
    <property type="entry name" value="PPIC_PPIASE_2"/>
    <property type="match status" value="1"/>
</dbReference>
<dbReference type="Pfam" id="PF13145">
    <property type="entry name" value="Rotamase_2"/>
    <property type="match status" value="1"/>
</dbReference>
<dbReference type="SUPFAM" id="SSF109998">
    <property type="entry name" value="Triger factor/SurA peptide-binding domain-like"/>
    <property type="match status" value="1"/>
</dbReference>
<evidence type="ECO:0000256" key="1">
    <source>
        <dbReference type="PROSITE-ProRule" id="PRU00278"/>
    </source>
</evidence>
<proteinExistence type="predicted"/>
<dbReference type="GO" id="GO:0016853">
    <property type="term" value="F:isomerase activity"/>
    <property type="evidence" value="ECO:0007669"/>
    <property type="project" value="UniProtKB-KW"/>
</dbReference>
<keyword evidence="1 5" id="KW-0413">Isomerase</keyword>
<gene>
    <name evidence="5" type="ORF">FLB61_01540</name>
</gene>
<dbReference type="PROSITE" id="PS51257">
    <property type="entry name" value="PROKAR_LIPOPROTEIN"/>
    <property type="match status" value="1"/>
</dbReference>
<organism evidence="5 6">
    <name type="scientific">Sellimonas caecigallum</name>
    <dbReference type="NCBI Taxonomy" id="2592333"/>
    <lineage>
        <taxon>Bacteria</taxon>
        <taxon>Bacillati</taxon>
        <taxon>Bacillota</taxon>
        <taxon>Clostridia</taxon>
        <taxon>Lachnospirales</taxon>
        <taxon>Lachnospiraceae</taxon>
        <taxon>Sellimonas</taxon>
    </lineage>
</organism>
<protein>
    <submittedName>
        <fullName evidence="5">Peptidyl-prolyl cis-trans isomerase</fullName>
    </submittedName>
</protein>
<sequence>MKKRFAALLLAGTLAMSTLAGCGGLEDSDVMATVGKEEITGNVANFFARYQQAMYEATYSSMLGDNMWETQIEAGKSYEETTKKNIMQSLEELYLIDQHKEDYNVSLTDEEKKKISDAADAFVKGNSEEARKMISGDKETIEKILTLLTVQNKMQPEMIKDVDQNVSDEEAAQKKMQYVYFLYSKDASSEDSSAEGETDTDTKDEAKTKADAFLKAVKEGKDFSASAEEQGATASELTFDSSSQSLDEKVIKAADALKAGEMTDVIETDTGFYVARLTSDFDREATDSKKQQIIDQREQDRYDELLKEWKEDTEIKEYGKEWKKIDFVKQGVNVKAAETTEDTSENTEETTEENTEDTTQENSENTDAE</sequence>
<dbReference type="EMBL" id="VIRV01000001">
    <property type="protein sequence ID" value="MBY0757794.1"/>
    <property type="molecule type" value="Genomic_DNA"/>
</dbReference>
<evidence type="ECO:0000256" key="2">
    <source>
        <dbReference type="SAM" id="MobiDB-lite"/>
    </source>
</evidence>
<feature type="domain" description="PpiC" evidence="4">
    <location>
        <begin position="173"/>
        <end position="279"/>
    </location>
</feature>
<dbReference type="RefSeq" id="WP_221919220.1">
    <property type="nucleotide sequence ID" value="NZ_CP173660.1"/>
</dbReference>
<dbReference type="InterPro" id="IPR027304">
    <property type="entry name" value="Trigger_fact/SurA_dom_sf"/>
</dbReference>
<dbReference type="Gene3D" id="3.10.50.40">
    <property type="match status" value="1"/>
</dbReference>
<keyword evidence="1" id="KW-0697">Rotamase</keyword>
<evidence type="ECO:0000313" key="5">
    <source>
        <dbReference type="EMBL" id="MBY0757794.1"/>
    </source>
</evidence>
<name>A0ABS7L429_9FIRM</name>
<feature type="signal peptide" evidence="3">
    <location>
        <begin position="1"/>
        <end position="20"/>
    </location>
</feature>
<dbReference type="InterPro" id="IPR046357">
    <property type="entry name" value="PPIase_dom_sf"/>
</dbReference>
<dbReference type="InterPro" id="IPR000297">
    <property type="entry name" value="PPIase_PpiC"/>
</dbReference>
<evidence type="ECO:0000259" key="4">
    <source>
        <dbReference type="PROSITE" id="PS50198"/>
    </source>
</evidence>
<accession>A0ABS7L429</accession>
<keyword evidence="3" id="KW-0732">Signal</keyword>
<keyword evidence="6" id="KW-1185">Reference proteome</keyword>
<feature type="region of interest" description="Disordered" evidence="2">
    <location>
        <begin position="333"/>
        <end position="369"/>
    </location>
</feature>
<feature type="compositionally biased region" description="Acidic residues" evidence="2">
    <location>
        <begin position="339"/>
        <end position="369"/>
    </location>
</feature>
<reference evidence="5 6" key="1">
    <citation type="journal article" date="2020" name="New Microbes New Infect">
        <title>Sellimonas caecigallum sp. nov., description and genome sequence of a new member of the Sellimonas genus isolated from the cecum of feral chicken.</title>
        <authorList>
            <person name="Wongkuna S."/>
            <person name="Ghimire S."/>
            <person name="Antony L."/>
            <person name="Chankhamhaengdecha S."/>
            <person name="Janvilisri T."/>
            <person name="Scaria J."/>
        </authorList>
    </citation>
    <scope>NUCLEOTIDE SEQUENCE [LARGE SCALE GENOMIC DNA]</scope>
    <source>
        <strain evidence="5 6">SW451</strain>
    </source>
</reference>
<comment type="caution">
    <text evidence="5">The sequence shown here is derived from an EMBL/GenBank/DDBJ whole genome shotgun (WGS) entry which is preliminary data.</text>
</comment>